<keyword evidence="4" id="KW-0479">Metal-binding</keyword>
<evidence type="ECO:0000259" key="10">
    <source>
        <dbReference type="PROSITE" id="PS50089"/>
    </source>
</evidence>
<evidence type="ECO:0000256" key="2">
    <source>
        <dbReference type="ARBA" id="ARBA00012483"/>
    </source>
</evidence>
<evidence type="ECO:0000256" key="1">
    <source>
        <dbReference type="ARBA" id="ARBA00000900"/>
    </source>
</evidence>
<feature type="domain" description="RING-type" evidence="10">
    <location>
        <begin position="75"/>
        <end position="116"/>
    </location>
</feature>
<dbReference type="PANTHER" id="PTHR22937:SF65">
    <property type="entry name" value="E3 UBIQUITIN-PROTEIN LIGASE ARK2C"/>
    <property type="match status" value="1"/>
</dbReference>
<dbReference type="AlphaFoldDB" id="A0AB40D509"/>
<sequence>MVLTSIAIFLLVLLMLLLWSFKQRGVTVALQQHEVEVPATAVWVGNPPGLNADAITAVAPHFRYSIEVPNAEEACSICLEEFRQGDDMAQLLCGHLFHHACIAESLAHRGACPNCNLSVTPAAVHTASGDFTLY</sequence>
<evidence type="ECO:0000256" key="8">
    <source>
        <dbReference type="PROSITE-ProRule" id="PRU00175"/>
    </source>
</evidence>
<feature type="chain" id="PRO_5044254596" description="RING-type E3 ubiquitin transferase" evidence="9">
    <location>
        <begin position="26"/>
        <end position="134"/>
    </location>
</feature>
<keyword evidence="6" id="KW-0833">Ubl conjugation pathway</keyword>
<dbReference type="PROSITE" id="PS50089">
    <property type="entry name" value="ZF_RING_2"/>
    <property type="match status" value="1"/>
</dbReference>
<reference evidence="12" key="1">
    <citation type="submission" date="2025-08" db="UniProtKB">
        <authorList>
            <consortium name="RefSeq"/>
        </authorList>
    </citation>
    <scope>IDENTIFICATION</scope>
</reference>
<evidence type="ECO:0000256" key="7">
    <source>
        <dbReference type="ARBA" id="ARBA00022833"/>
    </source>
</evidence>
<comment type="catalytic activity">
    <reaction evidence="1">
        <text>S-ubiquitinyl-[E2 ubiquitin-conjugating enzyme]-L-cysteine + [acceptor protein]-L-lysine = [E2 ubiquitin-conjugating enzyme]-L-cysteine + N(6)-ubiquitinyl-[acceptor protein]-L-lysine.</text>
        <dbReference type="EC" id="2.3.2.27"/>
    </reaction>
</comment>
<dbReference type="InterPro" id="IPR001841">
    <property type="entry name" value="Znf_RING"/>
</dbReference>
<feature type="signal peptide" evidence="9">
    <location>
        <begin position="1"/>
        <end position="25"/>
    </location>
</feature>
<keyword evidence="3" id="KW-0808">Transferase</keyword>
<dbReference type="InterPro" id="IPR013083">
    <property type="entry name" value="Znf_RING/FYVE/PHD"/>
</dbReference>
<dbReference type="RefSeq" id="XP_039145880.1">
    <property type="nucleotide sequence ID" value="XM_039289946.1"/>
</dbReference>
<keyword evidence="9" id="KW-0732">Signal</keyword>
<keyword evidence="7" id="KW-0862">Zinc</keyword>
<dbReference type="Gene3D" id="3.30.40.10">
    <property type="entry name" value="Zinc/RING finger domain, C3HC4 (zinc finger)"/>
    <property type="match status" value="1"/>
</dbReference>
<evidence type="ECO:0000256" key="6">
    <source>
        <dbReference type="ARBA" id="ARBA00022786"/>
    </source>
</evidence>
<name>A0AB40D509_DIOCR</name>
<evidence type="ECO:0000256" key="4">
    <source>
        <dbReference type="ARBA" id="ARBA00022723"/>
    </source>
</evidence>
<protein>
    <recommendedName>
        <fullName evidence="2">RING-type E3 ubiquitin transferase</fullName>
        <ecNumber evidence="2">2.3.2.27</ecNumber>
    </recommendedName>
</protein>
<proteinExistence type="predicted"/>
<gene>
    <name evidence="12" type="primary">LOC120283304</name>
</gene>
<dbReference type="SUPFAM" id="SSF57850">
    <property type="entry name" value="RING/U-box"/>
    <property type="match status" value="1"/>
</dbReference>
<dbReference type="Proteomes" id="UP001515500">
    <property type="component" value="Chromosome 19"/>
</dbReference>
<dbReference type="GeneID" id="120283304"/>
<dbReference type="PANTHER" id="PTHR22937">
    <property type="entry name" value="E3 UBIQUITIN-PROTEIN LIGASE RNF165"/>
    <property type="match status" value="1"/>
</dbReference>
<organism evidence="11 12">
    <name type="scientific">Dioscorea cayennensis subsp. rotundata</name>
    <name type="common">White Guinea yam</name>
    <name type="synonym">Dioscorea rotundata</name>
    <dbReference type="NCBI Taxonomy" id="55577"/>
    <lineage>
        <taxon>Eukaryota</taxon>
        <taxon>Viridiplantae</taxon>
        <taxon>Streptophyta</taxon>
        <taxon>Embryophyta</taxon>
        <taxon>Tracheophyta</taxon>
        <taxon>Spermatophyta</taxon>
        <taxon>Magnoliopsida</taxon>
        <taxon>Liliopsida</taxon>
        <taxon>Dioscoreales</taxon>
        <taxon>Dioscoreaceae</taxon>
        <taxon>Dioscorea</taxon>
    </lineage>
</organism>
<evidence type="ECO:0000313" key="11">
    <source>
        <dbReference type="Proteomes" id="UP001515500"/>
    </source>
</evidence>
<accession>A0AB40D509</accession>
<dbReference type="SMART" id="SM00184">
    <property type="entry name" value="RING"/>
    <property type="match status" value="1"/>
</dbReference>
<evidence type="ECO:0000256" key="5">
    <source>
        <dbReference type="ARBA" id="ARBA00022771"/>
    </source>
</evidence>
<evidence type="ECO:0000313" key="12">
    <source>
        <dbReference type="RefSeq" id="XP_039145880.1"/>
    </source>
</evidence>
<dbReference type="GO" id="GO:0061630">
    <property type="term" value="F:ubiquitin protein ligase activity"/>
    <property type="evidence" value="ECO:0007669"/>
    <property type="project" value="UniProtKB-EC"/>
</dbReference>
<dbReference type="GO" id="GO:0008270">
    <property type="term" value="F:zinc ion binding"/>
    <property type="evidence" value="ECO:0007669"/>
    <property type="project" value="UniProtKB-KW"/>
</dbReference>
<dbReference type="InterPro" id="IPR045191">
    <property type="entry name" value="MBR1/2-like"/>
</dbReference>
<evidence type="ECO:0000256" key="9">
    <source>
        <dbReference type="SAM" id="SignalP"/>
    </source>
</evidence>
<keyword evidence="5 8" id="KW-0863">Zinc-finger</keyword>
<evidence type="ECO:0000256" key="3">
    <source>
        <dbReference type="ARBA" id="ARBA00022679"/>
    </source>
</evidence>
<keyword evidence="11" id="KW-1185">Reference proteome</keyword>
<dbReference type="Pfam" id="PF13639">
    <property type="entry name" value="zf-RING_2"/>
    <property type="match status" value="1"/>
</dbReference>
<dbReference type="EC" id="2.3.2.27" evidence="2"/>